<dbReference type="Proteomes" id="UP000316598">
    <property type="component" value="Unassembled WGS sequence"/>
</dbReference>
<protein>
    <submittedName>
        <fullName evidence="1">Uncharacterized protein</fullName>
    </submittedName>
</protein>
<keyword evidence="2" id="KW-1185">Reference proteome</keyword>
<gene>
    <name evidence="1" type="ORF">Pla22_28050</name>
</gene>
<accession>A0A5C5WYJ3</accession>
<comment type="caution">
    <text evidence="1">The sequence shown here is derived from an EMBL/GenBank/DDBJ whole genome shotgun (WGS) entry which is preliminary data.</text>
</comment>
<proteinExistence type="predicted"/>
<evidence type="ECO:0000313" key="1">
    <source>
        <dbReference type="EMBL" id="TWT55151.1"/>
    </source>
</evidence>
<dbReference type="AlphaFoldDB" id="A0A5C5WYJ3"/>
<reference evidence="1 2" key="1">
    <citation type="submission" date="2019-02" db="EMBL/GenBank/DDBJ databases">
        <title>Deep-cultivation of Planctomycetes and their phenomic and genomic characterization uncovers novel biology.</title>
        <authorList>
            <person name="Wiegand S."/>
            <person name="Jogler M."/>
            <person name="Boedeker C."/>
            <person name="Pinto D."/>
            <person name="Vollmers J."/>
            <person name="Rivas-Marin E."/>
            <person name="Kohn T."/>
            <person name="Peeters S.H."/>
            <person name="Heuer A."/>
            <person name="Rast P."/>
            <person name="Oberbeckmann S."/>
            <person name="Bunk B."/>
            <person name="Jeske O."/>
            <person name="Meyerdierks A."/>
            <person name="Storesund J.E."/>
            <person name="Kallscheuer N."/>
            <person name="Luecker S."/>
            <person name="Lage O.M."/>
            <person name="Pohl T."/>
            <person name="Merkel B.J."/>
            <person name="Hornburger P."/>
            <person name="Mueller R.-W."/>
            <person name="Bruemmer F."/>
            <person name="Labrenz M."/>
            <person name="Spormann A.M."/>
            <person name="Op Den Camp H."/>
            <person name="Overmann J."/>
            <person name="Amann R."/>
            <person name="Jetten M.S.M."/>
            <person name="Mascher T."/>
            <person name="Medema M.H."/>
            <person name="Devos D.P."/>
            <person name="Kaster A.-K."/>
            <person name="Ovreas L."/>
            <person name="Rohde M."/>
            <person name="Galperin M.Y."/>
            <person name="Jogler C."/>
        </authorList>
    </citation>
    <scope>NUCLEOTIDE SEQUENCE [LARGE SCALE GENOMIC DNA]</scope>
    <source>
        <strain evidence="1 2">Pla22</strain>
    </source>
</reference>
<sequence>MQRGDYAVNSTSTVAVLNSDGYFTVFSGHPIDNYSEPSAPLLYLVELVDRVDTSTVTTSSSHGTYHSTLDHTWTTAHGDMQISLDWNRSSDVVTIGSDSYDRSVGMLFLARANADGTIATHQIRTEKPSPTQDEVLATIRQRFTDDDVLSNLTICDKH</sequence>
<organism evidence="1 2">
    <name type="scientific">Rubripirellula amarantea</name>
    <dbReference type="NCBI Taxonomy" id="2527999"/>
    <lineage>
        <taxon>Bacteria</taxon>
        <taxon>Pseudomonadati</taxon>
        <taxon>Planctomycetota</taxon>
        <taxon>Planctomycetia</taxon>
        <taxon>Pirellulales</taxon>
        <taxon>Pirellulaceae</taxon>
        <taxon>Rubripirellula</taxon>
    </lineage>
</organism>
<dbReference type="EMBL" id="SJPI01000001">
    <property type="protein sequence ID" value="TWT55151.1"/>
    <property type="molecule type" value="Genomic_DNA"/>
</dbReference>
<evidence type="ECO:0000313" key="2">
    <source>
        <dbReference type="Proteomes" id="UP000316598"/>
    </source>
</evidence>
<name>A0A5C5WYJ3_9BACT</name>